<feature type="transmembrane region" description="Helical" evidence="13">
    <location>
        <begin position="668"/>
        <end position="685"/>
    </location>
</feature>
<feature type="active site" description="Nucleophile" evidence="9 11">
    <location>
        <position position="279"/>
    </location>
</feature>
<feature type="domain" description="Major facilitator superfamily (MFS) profile" evidence="14">
    <location>
        <begin position="439"/>
        <end position="805"/>
    </location>
</feature>
<keyword evidence="13" id="KW-1133">Transmembrane helix</keyword>
<keyword evidence="13" id="KW-0472">Membrane</keyword>
<feature type="transmembrane region" description="Helical" evidence="13">
    <location>
        <begin position="766"/>
        <end position="786"/>
    </location>
</feature>
<sequence>MAHLGVDAYRFSMAWARVQPQGKGAWNEAGWDFYDRLLKELESKGIAAHITLYHWDLPQGLQDEGGWLNRETAYHFAEYAAEVARRFGNRVKTIATHNEPWCTANLGYGNAQFAPGVADLKQSIQVSHHLVLSHGLAMSAMRKVGSSAQLGIVLNQWTADPATDSEADKAAAEFEYSRSIEWFMDPIFKGKYPELALKVHGENAPAVQDGDLAIAHQKIDFLGVNYYFRAFCSTETPPRQPECKLGKTDMGWEIYPDGLTELLLKLNAAYDLPPIYITENGMANQDTVINGEVPDEARIDFVQRHLKALNDARLQGVNIQGYFLWSLLDNFEWNSGYAKRFGIVHVDYATQKRTLKHSALCTPPEQRNRSTAAGPRAGGSRLRTGRRASAKLHEDNEDDIMSTAPSALPQEPQGTAPKASAPASAPPSLLRAMFMRGTPMLWVPTGYFAMALTYVMLTSVTSIMFKNLGMDNGQAAQYASYLILAYTIKPLFAPFVEMYRTKKFFVLCAQLIVGLGFAGVALAMSLPDYMVIMVFLFGVLSLVGATQDIASDGVYVTALDTKTQSLFCGIQSLSWNIGPIVASGGMVYLSGWLHTHYFHHQAGVFGPEWIDSWRIIFFIVAAITIVTALWHLRVMPDGAKVENAPKTVGEAAFILKDSFVTFFQKRDVWLMVGFAFLFRLSIGLLEKIGPFFMVDPVAQGGLGLTNEMLGLIYGTYGLIAVLLGSLLGGIFVARRGLQKTLFVLCCAVNIPNVTFLLMSIYQPSSLVVICAGVAVEKFFFGFGSLVRHGRHFAHHRRHRQLALGA</sequence>
<feature type="active site" description="Proton donor" evidence="9">
    <location>
        <position position="99"/>
    </location>
</feature>
<feature type="binding site" evidence="10">
    <location>
        <position position="227"/>
    </location>
    <ligand>
        <name>substrate</name>
    </ligand>
</feature>
<evidence type="ECO:0000256" key="3">
    <source>
        <dbReference type="ARBA" id="ARBA00012744"/>
    </source>
</evidence>
<feature type="transmembrane region" description="Helical" evidence="13">
    <location>
        <begin position="504"/>
        <end position="523"/>
    </location>
</feature>
<keyword evidence="4 15" id="KW-0378">Hydrolase</keyword>
<feature type="non-terminal residue" evidence="15">
    <location>
        <position position="805"/>
    </location>
</feature>
<name>B9TA98_RICCO</name>
<dbReference type="GO" id="GO:0008422">
    <property type="term" value="F:beta-glucosidase activity"/>
    <property type="evidence" value="ECO:0000318"/>
    <property type="project" value="GO_Central"/>
</dbReference>
<evidence type="ECO:0000256" key="10">
    <source>
        <dbReference type="PIRSR" id="PIRSR617736-2"/>
    </source>
</evidence>
<dbReference type="Gene3D" id="1.20.1250.20">
    <property type="entry name" value="MFS general substrate transporter like domains"/>
    <property type="match status" value="2"/>
</dbReference>
<organism evidence="15 16">
    <name type="scientific">Ricinus communis</name>
    <name type="common">Castor bean</name>
    <dbReference type="NCBI Taxonomy" id="3988"/>
    <lineage>
        <taxon>Eukaryota</taxon>
        <taxon>Viridiplantae</taxon>
        <taxon>Streptophyta</taxon>
        <taxon>Embryophyta</taxon>
        <taxon>Tracheophyta</taxon>
        <taxon>Spermatophyta</taxon>
        <taxon>Magnoliopsida</taxon>
        <taxon>eudicotyledons</taxon>
        <taxon>Gunneridae</taxon>
        <taxon>Pentapetalae</taxon>
        <taxon>rosids</taxon>
        <taxon>fabids</taxon>
        <taxon>Malpighiales</taxon>
        <taxon>Euphorbiaceae</taxon>
        <taxon>Acalyphoideae</taxon>
        <taxon>Acalypheae</taxon>
        <taxon>Ricinus</taxon>
    </lineage>
</organism>
<dbReference type="InterPro" id="IPR017736">
    <property type="entry name" value="Glyco_hydro_1_beta-glucosidase"/>
</dbReference>
<dbReference type="Gene3D" id="3.20.20.80">
    <property type="entry name" value="Glycosidases"/>
    <property type="match status" value="1"/>
</dbReference>
<dbReference type="GO" id="GO:0016020">
    <property type="term" value="C:membrane"/>
    <property type="evidence" value="ECO:0007669"/>
    <property type="project" value="UniProtKB-SubCell"/>
</dbReference>
<evidence type="ECO:0000256" key="9">
    <source>
        <dbReference type="PIRSR" id="PIRSR617736-1"/>
    </source>
</evidence>
<dbReference type="PROSITE" id="PS50850">
    <property type="entry name" value="MFS"/>
    <property type="match status" value="1"/>
</dbReference>
<feature type="binding site" evidence="10">
    <location>
        <position position="325"/>
    </location>
    <ligand>
        <name>substrate</name>
    </ligand>
</feature>
<evidence type="ECO:0000313" key="15">
    <source>
        <dbReference type="EMBL" id="EEF27216.1"/>
    </source>
</evidence>
<feature type="binding site" evidence="10">
    <location>
        <begin position="332"/>
        <end position="333"/>
    </location>
    <ligand>
        <name>substrate</name>
    </ligand>
</feature>
<dbReference type="Pfam" id="PF00232">
    <property type="entry name" value="Glyco_hydro_1"/>
    <property type="match status" value="1"/>
</dbReference>
<evidence type="ECO:0000256" key="4">
    <source>
        <dbReference type="ARBA" id="ARBA00022801"/>
    </source>
</evidence>
<dbReference type="PROSITE" id="PS00572">
    <property type="entry name" value="GLYCOSYL_HYDROL_F1_1"/>
    <property type="match status" value="1"/>
</dbReference>
<keyword evidence="5" id="KW-0136">Cellulose degradation</keyword>
<evidence type="ECO:0000256" key="8">
    <source>
        <dbReference type="ARBA" id="ARBA00023326"/>
    </source>
</evidence>
<dbReference type="AlphaFoldDB" id="B9TA98"/>
<keyword evidence="7 15" id="KW-0326">Glycosidase</keyword>
<dbReference type="InterPro" id="IPR018120">
    <property type="entry name" value="Glyco_hydro_1_AS"/>
</dbReference>
<evidence type="ECO:0000259" key="14">
    <source>
        <dbReference type="PROSITE" id="PS50850"/>
    </source>
</evidence>
<dbReference type="InParanoid" id="B9TA98"/>
<evidence type="ECO:0000256" key="1">
    <source>
        <dbReference type="ARBA" id="ARBA00004141"/>
    </source>
</evidence>
<keyword evidence="13" id="KW-0812">Transmembrane</keyword>
<dbReference type="SUPFAM" id="SSF103473">
    <property type="entry name" value="MFS general substrate transporter"/>
    <property type="match status" value="1"/>
</dbReference>
<dbReference type="InterPro" id="IPR020846">
    <property type="entry name" value="MFS_dom"/>
</dbReference>
<feature type="transmembrane region" description="Helical" evidence="13">
    <location>
        <begin position="740"/>
        <end position="760"/>
    </location>
</feature>
<dbReference type="eggNOG" id="KOG0626">
    <property type="taxonomic scope" value="Eukaryota"/>
</dbReference>
<dbReference type="InterPro" id="IPR017853">
    <property type="entry name" value="GH"/>
</dbReference>
<feature type="transmembrane region" description="Helical" evidence="13">
    <location>
        <begin position="441"/>
        <end position="463"/>
    </location>
</feature>
<dbReference type="PANTHER" id="PTHR10353">
    <property type="entry name" value="GLYCOSYL HYDROLASE"/>
    <property type="match status" value="1"/>
</dbReference>
<dbReference type="SUPFAM" id="SSF51445">
    <property type="entry name" value="(Trans)glycosidases"/>
    <property type="match status" value="1"/>
</dbReference>
<dbReference type="InterPro" id="IPR011701">
    <property type="entry name" value="MFS"/>
</dbReference>
<evidence type="ECO:0000313" key="16">
    <source>
        <dbReference type="Proteomes" id="UP000008311"/>
    </source>
</evidence>
<proteinExistence type="inferred from homology"/>
<evidence type="ECO:0000256" key="12">
    <source>
        <dbReference type="SAM" id="MobiDB-lite"/>
    </source>
</evidence>
<dbReference type="EMBL" id="EQ975653">
    <property type="protein sequence ID" value="EEF27216.1"/>
    <property type="molecule type" value="Genomic_DNA"/>
</dbReference>
<accession>B9TA98</accession>
<feature type="transmembrane region" description="Helical" evidence="13">
    <location>
        <begin position="711"/>
        <end position="733"/>
    </location>
</feature>
<feature type="binding site" evidence="10">
    <location>
        <position position="54"/>
    </location>
    <ligand>
        <name>substrate</name>
    </ligand>
</feature>
<evidence type="ECO:0000256" key="13">
    <source>
        <dbReference type="SAM" id="Phobius"/>
    </source>
</evidence>
<feature type="region of interest" description="Disordered" evidence="12">
    <location>
        <begin position="358"/>
        <end position="423"/>
    </location>
</feature>
<dbReference type="GO" id="GO:0022857">
    <property type="term" value="F:transmembrane transporter activity"/>
    <property type="evidence" value="ECO:0007669"/>
    <property type="project" value="InterPro"/>
</dbReference>
<dbReference type="InterPro" id="IPR001360">
    <property type="entry name" value="Glyco_hydro_1"/>
</dbReference>
<dbReference type="InterPro" id="IPR036259">
    <property type="entry name" value="MFS_trans_sf"/>
</dbReference>
<comment type="subcellular location">
    <subcellularLocation>
        <location evidence="1">Membrane</location>
        <topology evidence="1">Multi-pass membrane protein</topology>
    </subcellularLocation>
</comment>
<keyword evidence="6" id="KW-0119">Carbohydrate metabolism</keyword>
<feature type="binding site" evidence="10">
    <location>
        <position position="98"/>
    </location>
    <ligand>
        <name>substrate</name>
    </ligand>
</feature>
<feature type="transmembrane region" description="Helical" evidence="13">
    <location>
        <begin position="566"/>
        <end position="593"/>
    </location>
</feature>
<dbReference type="NCBIfam" id="TIGR03356">
    <property type="entry name" value="BGL"/>
    <property type="match status" value="1"/>
</dbReference>
<dbReference type="PANTHER" id="PTHR10353:SF36">
    <property type="entry name" value="LP05116P"/>
    <property type="match status" value="1"/>
</dbReference>
<feature type="transmembrane region" description="Helical" evidence="13">
    <location>
        <begin position="613"/>
        <end position="632"/>
    </location>
</feature>
<dbReference type="EC" id="3.2.1.21" evidence="3"/>
<evidence type="ECO:0000256" key="6">
    <source>
        <dbReference type="ARBA" id="ARBA00023277"/>
    </source>
</evidence>
<keyword evidence="8" id="KW-0624">Polysaccharide degradation</keyword>
<gene>
    <name evidence="15" type="ORF">RCOM_0229730</name>
</gene>
<evidence type="ECO:0000256" key="11">
    <source>
        <dbReference type="PROSITE-ProRule" id="PRU10055"/>
    </source>
</evidence>
<dbReference type="GO" id="GO:0030245">
    <property type="term" value="P:cellulose catabolic process"/>
    <property type="evidence" value="ECO:0007669"/>
    <property type="project" value="UniProtKB-KW"/>
</dbReference>
<reference evidence="16" key="1">
    <citation type="journal article" date="2010" name="Nat. Biotechnol.">
        <title>Draft genome sequence of the oilseed species Ricinus communis.</title>
        <authorList>
            <person name="Chan A.P."/>
            <person name="Crabtree J."/>
            <person name="Zhao Q."/>
            <person name="Lorenzi H."/>
            <person name="Orvis J."/>
            <person name="Puiu D."/>
            <person name="Melake-Berhan A."/>
            <person name="Jones K.M."/>
            <person name="Redman J."/>
            <person name="Chen G."/>
            <person name="Cahoon E.B."/>
            <person name="Gedil M."/>
            <person name="Stanke M."/>
            <person name="Haas B.J."/>
            <person name="Wortman J.R."/>
            <person name="Fraser-Liggett C.M."/>
            <person name="Ravel J."/>
            <person name="Rabinowicz P.D."/>
        </authorList>
    </citation>
    <scope>NUCLEOTIDE SEQUENCE [LARGE SCALE GENOMIC DNA]</scope>
    <source>
        <strain evidence="16">cv. Hale</strain>
    </source>
</reference>
<dbReference type="PRINTS" id="PR00131">
    <property type="entry name" value="GLHYDRLASE1"/>
</dbReference>
<evidence type="ECO:0000256" key="2">
    <source>
        <dbReference type="ARBA" id="ARBA00010838"/>
    </source>
</evidence>
<evidence type="ECO:0000256" key="5">
    <source>
        <dbReference type="ARBA" id="ARBA00023001"/>
    </source>
</evidence>
<dbReference type="Pfam" id="PF07690">
    <property type="entry name" value="MFS_1"/>
    <property type="match status" value="1"/>
</dbReference>
<comment type="similarity">
    <text evidence="2">Belongs to the glycosyl hydrolase 1 family.</text>
</comment>
<feature type="transmembrane region" description="Helical" evidence="13">
    <location>
        <begin position="529"/>
        <end position="545"/>
    </location>
</feature>
<protein>
    <recommendedName>
        <fullName evidence="3">beta-glucosidase</fullName>
        <ecNumber evidence="3">3.2.1.21</ecNumber>
    </recommendedName>
</protein>
<keyword evidence="16" id="KW-1185">Reference proteome</keyword>
<dbReference type="Proteomes" id="UP000008311">
    <property type="component" value="Unassembled WGS sequence"/>
</dbReference>
<evidence type="ECO:0000256" key="7">
    <source>
        <dbReference type="ARBA" id="ARBA00023295"/>
    </source>
</evidence>